<evidence type="ECO:0000256" key="4">
    <source>
        <dbReference type="ARBA" id="ARBA00023136"/>
    </source>
</evidence>
<evidence type="ECO:0000313" key="8">
    <source>
        <dbReference type="Proteomes" id="UP001233172"/>
    </source>
</evidence>
<dbReference type="Gene3D" id="2.60.120.40">
    <property type="match status" value="1"/>
</dbReference>
<dbReference type="InterPro" id="IPR006052">
    <property type="entry name" value="TNF_dom"/>
</dbReference>
<feature type="domain" description="THD" evidence="6">
    <location>
        <begin position="192"/>
        <end position="323"/>
    </location>
</feature>
<dbReference type="GO" id="GO:0005125">
    <property type="term" value="F:cytokine activity"/>
    <property type="evidence" value="ECO:0007669"/>
    <property type="project" value="UniProtKB-KW"/>
</dbReference>
<dbReference type="AlphaFoldDB" id="A0AAD8F043"/>
<dbReference type="Pfam" id="PF00229">
    <property type="entry name" value="TNF"/>
    <property type="match status" value="1"/>
</dbReference>
<evidence type="ECO:0000256" key="3">
    <source>
        <dbReference type="ARBA" id="ARBA00022514"/>
    </source>
</evidence>
<dbReference type="SUPFAM" id="SSF49842">
    <property type="entry name" value="TNF-like"/>
    <property type="match status" value="1"/>
</dbReference>
<gene>
    <name evidence="7" type="ORF">Bpfe_025411</name>
</gene>
<dbReference type="PANTHER" id="PTHR11471">
    <property type="entry name" value="TUMOR NECROSIS FACTOR FAMILY MEMBER"/>
    <property type="match status" value="1"/>
</dbReference>
<dbReference type="PROSITE" id="PS50049">
    <property type="entry name" value="THD_2"/>
    <property type="match status" value="1"/>
</dbReference>
<reference evidence="7" key="2">
    <citation type="submission" date="2023-04" db="EMBL/GenBank/DDBJ databases">
        <authorList>
            <person name="Bu L."/>
            <person name="Lu L."/>
            <person name="Laidemitt M.R."/>
            <person name="Zhang S.M."/>
            <person name="Mutuku M."/>
            <person name="Mkoji G."/>
            <person name="Steinauer M."/>
            <person name="Loker E.S."/>
        </authorList>
    </citation>
    <scope>NUCLEOTIDE SEQUENCE</scope>
    <source>
        <strain evidence="7">KasaAsao</strain>
        <tissue evidence="7">Whole Snail</tissue>
    </source>
</reference>
<comment type="caution">
    <text evidence="7">The sequence shown here is derived from an EMBL/GenBank/DDBJ whole genome shotgun (WGS) entry which is preliminary data.</text>
</comment>
<dbReference type="GO" id="GO:0016020">
    <property type="term" value="C:membrane"/>
    <property type="evidence" value="ECO:0007669"/>
    <property type="project" value="UniProtKB-SubCell"/>
</dbReference>
<dbReference type="PANTHER" id="PTHR11471:SF13">
    <property type="entry name" value="TNF FAMILY PROFILE DOMAIN-CONTAINING PROTEIN"/>
    <property type="match status" value="1"/>
</dbReference>
<dbReference type="EMBL" id="JASAOG010000185">
    <property type="protein sequence ID" value="KAK0045139.1"/>
    <property type="molecule type" value="Genomic_DNA"/>
</dbReference>
<organism evidence="7 8">
    <name type="scientific">Biomphalaria pfeifferi</name>
    <name type="common">Bloodfluke planorb</name>
    <name type="synonym">Freshwater snail</name>
    <dbReference type="NCBI Taxonomy" id="112525"/>
    <lineage>
        <taxon>Eukaryota</taxon>
        <taxon>Metazoa</taxon>
        <taxon>Spiralia</taxon>
        <taxon>Lophotrochozoa</taxon>
        <taxon>Mollusca</taxon>
        <taxon>Gastropoda</taxon>
        <taxon>Heterobranchia</taxon>
        <taxon>Euthyneura</taxon>
        <taxon>Panpulmonata</taxon>
        <taxon>Hygrophila</taxon>
        <taxon>Lymnaeoidea</taxon>
        <taxon>Planorbidae</taxon>
        <taxon>Biomphalaria</taxon>
    </lineage>
</organism>
<dbReference type="InterPro" id="IPR008983">
    <property type="entry name" value="Tumour_necrosis_fac-like_dom"/>
</dbReference>
<keyword evidence="3" id="KW-0202">Cytokine</keyword>
<evidence type="ECO:0000313" key="7">
    <source>
        <dbReference type="EMBL" id="KAK0045139.1"/>
    </source>
</evidence>
<keyword evidence="5" id="KW-0812">Transmembrane</keyword>
<keyword evidence="4 5" id="KW-0472">Membrane</keyword>
<proteinExistence type="inferred from homology"/>
<evidence type="ECO:0000256" key="1">
    <source>
        <dbReference type="ARBA" id="ARBA00004370"/>
    </source>
</evidence>
<keyword evidence="8" id="KW-1185">Reference proteome</keyword>
<dbReference type="GO" id="GO:0005164">
    <property type="term" value="F:tumor necrosis factor receptor binding"/>
    <property type="evidence" value="ECO:0007669"/>
    <property type="project" value="InterPro"/>
</dbReference>
<sequence length="334" mass="37410">MSGKKSILQVHNDRLLDDYVSRTSSVAASDVEIQATSPTRLYQKLVLVLAVVSILLCGMVLALASHTFFNRSESQDSLPSTSTPIACVACKHLIKNLYDLSAADDLLDSLNHQYIDGVEKCCAYTSKQMSSLLELTMRRQDINKAPLPSFNSSDFTFSPVSAHKRMFPPPNPNPEVEYSRMPIFPNNTVYVLFQHENISPDPLVEHVRGVDVLKDGLRIVYSGLYFVYSSIHFRPESAHTCQDFKYQTWTHVVERMSPNNAAQSGCLLKTSHTCCDHCSMDEQTSYTGGVFYLESGDVLRLAISGYGLVYFRQQSSFAGLMMLGTRTSEKRLEE</sequence>
<evidence type="ECO:0000259" key="6">
    <source>
        <dbReference type="PROSITE" id="PS50049"/>
    </source>
</evidence>
<dbReference type="GO" id="GO:0006955">
    <property type="term" value="P:immune response"/>
    <property type="evidence" value="ECO:0007669"/>
    <property type="project" value="InterPro"/>
</dbReference>
<evidence type="ECO:0000256" key="2">
    <source>
        <dbReference type="ARBA" id="ARBA00008670"/>
    </source>
</evidence>
<reference evidence="7" key="1">
    <citation type="journal article" date="2023" name="PLoS Negl. Trop. Dis.">
        <title>A genome sequence for Biomphalaria pfeifferi, the major vector snail for the human-infecting parasite Schistosoma mansoni.</title>
        <authorList>
            <person name="Bu L."/>
            <person name="Lu L."/>
            <person name="Laidemitt M.R."/>
            <person name="Zhang S.M."/>
            <person name="Mutuku M."/>
            <person name="Mkoji G."/>
            <person name="Steinauer M."/>
            <person name="Loker E.S."/>
        </authorList>
    </citation>
    <scope>NUCLEOTIDE SEQUENCE</scope>
    <source>
        <strain evidence="7">KasaAsao</strain>
    </source>
</reference>
<comment type="subcellular location">
    <subcellularLocation>
        <location evidence="1">Membrane</location>
    </subcellularLocation>
</comment>
<dbReference type="GO" id="GO:0005615">
    <property type="term" value="C:extracellular space"/>
    <property type="evidence" value="ECO:0007669"/>
    <property type="project" value="UniProtKB-KW"/>
</dbReference>
<comment type="similarity">
    <text evidence="2">Belongs to the tumor necrosis factor family.</text>
</comment>
<feature type="transmembrane region" description="Helical" evidence="5">
    <location>
        <begin position="45"/>
        <end position="69"/>
    </location>
</feature>
<evidence type="ECO:0000256" key="5">
    <source>
        <dbReference type="SAM" id="Phobius"/>
    </source>
</evidence>
<keyword evidence="5" id="KW-1133">Transmembrane helix</keyword>
<accession>A0AAD8F043</accession>
<name>A0AAD8F043_BIOPF</name>
<dbReference type="Proteomes" id="UP001233172">
    <property type="component" value="Unassembled WGS sequence"/>
</dbReference>
<protein>
    <submittedName>
        <fullName evidence="7">Tumor necrosis factor ligand superfamily member 6</fullName>
    </submittedName>
</protein>